<dbReference type="EMBL" id="GGEC01070839">
    <property type="protein sequence ID" value="MBX51323.1"/>
    <property type="molecule type" value="Transcribed_RNA"/>
</dbReference>
<dbReference type="AlphaFoldDB" id="A0A2P2P9K7"/>
<reference evidence="1" key="1">
    <citation type="submission" date="2018-02" db="EMBL/GenBank/DDBJ databases">
        <title>Rhizophora mucronata_Transcriptome.</title>
        <authorList>
            <person name="Meera S.P."/>
            <person name="Sreeshan A."/>
            <person name="Augustine A."/>
        </authorList>
    </citation>
    <scope>NUCLEOTIDE SEQUENCE</scope>
    <source>
        <tissue evidence="1">Leaf</tissue>
    </source>
</reference>
<evidence type="ECO:0000313" key="1">
    <source>
        <dbReference type="EMBL" id="MBX51323.1"/>
    </source>
</evidence>
<sequence>MIVDIKILLLKPFIQSFAPLILEFNI</sequence>
<protein>
    <submittedName>
        <fullName evidence="1">Uncharacterized protein</fullName>
    </submittedName>
</protein>
<accession>A0A2P2P9K7</accession>
<organism evidence="1">
    <name type="scientific">Rhizophora mucronata</name>
    <name type="common">Asiatic mangrove</name>
    <dbReference type="NCBI Taxonomy" id="61149"/>
    <lineage>
        <taxon>Eukaryota</taxon>
        <taxon>Viridiplantae</taxon>
        <taxon>Streptophyta</taxon>
        <taxon>Embryophyta</taxon>
        <taxon>Tracheophyta</taxon>
        <taxon>Spermatophyta</taxon>
        <taxon>Magnoliopsida</taxon>
        <taxon>eudicotyledons</taxon>
        <taxon>Gunneridae</taxon>
        <taxon>Pentapetalae</taxon>
        <taxon>rosids</taxon>
        <taxon>fabids</taxon>
        <taxon>Malpighiales</taxon>
        <taxon>Rhizophoraceae</taxon>
        <taxon>Rhizophora</taxon>
    </lineage>
</organism>
<proteinExistence type="predicted"/>
<name>A0A2P2P9K7_RHIMU</name>